<dbReference type="AlphaFoldDB" id="A0A401UET4"/>
<dbReference type="OrthoDB" id="1524821at2"/>
<dbReference type="Proteomes" id="UP000288227">
    <property type="component" value="Unassembled WGS sequence"/>
</dbReference>
<feature type="region of interest" description="Disordered" evidence="1">
    <location>
        <begin position="132"/>
        <end position="160"/>
    </location>
</feature>
<dbReference type="EMBL" id="BHXQ01000007">
    <property type="protein sequence ID" value="GCC53364.1"/>
    <property type="molecule type" value="Genomic_DNA"/>
</dbReference>
<gene>
    <name evidence="2" type="ORF">SanaruYs_36070</name>
</gene>
<keyword evidence="3" id="KW-1185">Reference proteome</keyword>
<comment type="caution">
    <text evidence="2">The sequence shown here is derived from an EMBL/GenBank/DDBJ whole genome shotgun (WGS) entry which is preliminary data.</text>
</comment>
<feature type="compositionally biased region" description="Basic and acidic residues" evidence="1">
    <location>
        <begin position="150"/>
        <end position="160"/>
    </location>
</feature>
<dbReference type="Pfam" id="PF02620">
    <property type="entry name" value="YceD"/>
    <property type="match status" value="1"/>
</dbReference>
<dbReference type="RefSeq" id="WP_127124012.1">
    <property type="nucleotide sequence ID" value="NZ_BHXQ01000007.1"/>
</dbReference>
<accession>A0A401UET4</accession>
<protein>
    <submittedName>
        <fullName evidence="2">DUF177 domain-containing protein</fullName>
    </submittedName>
</protein>
<reference evidence="2 3" key="1">
    <citation type="submission" date="2018-11" db="EMBL/GenBank/DDBJ databases">
        <title>Chryseotalea sanarue gen. nov., sp., nov., a member of the family Cytophagaceae, isolated from a brackish lake in Hamamatsu Japan.</title>
        <authorList>
            <person name="Maejima Y."/>
            <person name="Iino T."/>
            <person name="Muraguchi Y."/>
            <person name="Fukuda K."/>
            <person name="Ohkuma M."/>
            <person name="Moriuchi R."/>
            <person name="Dohra H."/>
            <person name="Kimbara K."/>
            <person name="Shintani M."/>
        </authorList>
    </citation>
    <scope>NUCLEOTIDE SEQUENCE [LARGE SCALE GENOMIC DNA]</scope>
    <source>
        <strain evidence="2 3">Ys</strain>
    </source>
</reference>
<evidence type="ECO:0000313" key="2">
    <source>
        <dbReference type="EMBL" id="GCC53364.1"/>
    </source>
</evidence>
<evidence type="ECO:0000256" key="1">
    <source>
        <dbReference type="SAM" id="MobiDB-lite"/>
    </source>
</evidence>
<sequence>MNLFGVNILGLSLTVHQFDFELDSGFFKQYGSEMITEGKLKATVSLDKHETFIETNFRIEGSIVLTCDRSLDEFDFPININQKLMYKYGDEDKEISEEVMMIHRDTATLDLGQPMFEYIVLAVPIKKLHPRYNEEEDDNEEGKLIYSSASKDEKSDESAVDPRWEALKKLKK</sequence>
<dbReference type="InterPro" id="IPR003772">
    <property type="entry name" value="YceD"/>
</dbReference>
<name>A0A401UET4_9BACT</name>
<organism evidence="2 3">
    <name type="scientific">Chryseotalea sanaruensis</name>
    <dbReference type="NCBI Taxonomy" id="2482724"/>
    <lineage>
        <taxon>Bacteria</taxon>
        <taxon>Pseudomonadati</taxon>
        <taxon>Bacteroidota</taxon>
        <taxon>Cytophagia</taxon>
        <taxon>Cytophagales</taxon>
        <taxon>Chryseotaleaceae</taxon>
        <taxon>Chryseotalea</taxon>
    </lineage>
</organism>
<evidence type="ECO:0000313" key="3">
    <source>
        <dbReference type="Proteomes" id="UP000288227"/>
    </source>
</evidence>
<proteinExistence type="predicted"/>